<feature type="compositionally biased region" description="Low complexity" evidence="10">
    <location>
        <begin position="19"/>
        <end position="31"/>
    </location>
</feature>
<keyword evidence="4" id="KW-0396">Initiation factor</keyword>
<gene>
    <name evidence="11" type="ORF">MVLG_04695</name>
</gene>
<dbReference type="InParanoid" id="U5HC05"/>
<dbReference type="GO" id="GO:0005085">
    <property type="term" value="F:guanyl-nucleotide exchange factor activity"/>
    <property type="evidence" value="ECO:0007669"/>
    <property type="project" value="EnsemblFungi"/>
</dbReference>
<evidence type="ECO:0000256" key="3">
    <source>
        <dbReference type="ARBA" id="ARBA00022490"/>
    </source>
</evidence>
<dbReference type="InterPro" id="IPR042529">
    <property type="entry name" value="IF_2B-like_C"/>
</dbReference>
<evidence type="ECO:0000313" key="12">
    <source>
        <dbReference type="EnsemblFungi" id="MVLG_04695T0"/>
    </source>
</evidence>
<reference evidence="13" key="1">
    <citation type="submission" date="2010-11" db="EMBL/GenBank/DDBJ databases">
        <title>The genome sequence of Microbotryum violaceum strain p1A1 Lamole.</title>
        <authorList>
            <person name="Cuomo C."/>
            <person name="Perlin M."/>
            <person name="Young S.K."/>
            <person name="Zeng Q."/>
            <person name="Gargeya S."/>
            <person name="Alvarado L."/>
            <person name="Berlin A."/>
            <person name="Chapman S.B."/>
            <person name="Chen Z."/>
            <person name="Freedman E."/>
            <person name="Gellesch M."/>
            <person name="Goldberg J."/>
            <person name="Griggs A."/>
            <person name="Gujja S."/>
            <person name="Heilman E."/>
            <person name="Heiman D."/>
            <person name="Howarth C."/>
            <person name="Mehta T."/>
            <person name="Neiman D."/>
            <person name="Pearson M."/>
            <person name="Roberts A."/>
            <person name="Saif S."/>
            <person name="Shea T."/>
            <person name="Shenoy N."/>
            <person name="Sisk P."/>
            <person name="Stolte C."/>
            <person name="Sykes S."/>
            <person name="White J."/>
            <person name="Yandava C."/>
            <person name="Haas B."/>
            <person name="Nusbaum C."/>
            <person name="Birren B."/>
        </authorList>
    </citation>
    <scope>NUCLEOTIDE SEQUENCE [LARGE SCALE GENOMIC DNA]</scope>
    <source>
        <strain evidence="13">p1A1 Lamole</strain>
    </source>
</reference>
<dbReference type="InterPro" id="IPR037171">
    <property type="entry name" value="NagB/RpiA_transferase-like"/>
</dbReference>
<dbReference type="GO" id="GO:0005829">
    <property type="term" value="C:cytosol"/>
    <property type="evidence" value="ECO:0007669"/>
    <property type="project" value="UniProtKB-SubCell"/>
</dbReference>
<dbReference type="PANTHER" id="PTHR10233">
    <property type="entry name" value="TRANSLATION INITIATION FACTOR EIF-2B"/>
    <property type="match status" value="1"/>
</dbReference>
<keyword evidence="3" id="KW-0963">Cytoplasm</keyword>
<dbReference type="OrthoDB" id="10254737at2759"/>
<feature type="region of interest" description="Disordered" evidence="10">
    <location>
        <begin position="1"/>
        <end position="123"/>
    </location>
</feature>
<evidence type="ECO:0000256" key="6">
    <source>
        <dbReference type="ARBA" id="ARBA00044147"/>
    </source>
</evidence>
<keyword evidence="5" id="KW-0648">Protein biosynthesis</keyword>
<dbReference type="GO" id="GO:0002183">
    <property type="term" value="P:cytoplasmic translational initiation"/>
    <property type="evidence" value="ECO:0007669"/>
    <property type="project" value="EnsemblFungi"/>
</dbReference>
<feature type="compositionally biased region" description="Low complexity" evidence="10">
    <location>
        <begin position="74"/>
        <end position="89"/>
    </location>
</feature>
<proteinExistence type="inferred from homology"/>
<evidence type="ECO:0000256" key="10">
    <source>
        <dbReference type="SAM" id="MobiDB-lite"/>
    </source>
</evidence>
<dbReference type="Pfam" id="PF01008">
    <property type="entry name" value="IF-2B"/>
    <property type="match status" value="1"/>
</dbReference>
<comment type="subunit">
    <text evidence="8">Component of the translation initiation factor 2B (eIF2B) complex which is a heterodecamer of two sets of five different subunits: alpha, beta, gamma, delta and epsilon. Subunits alpha, beta and delta comprise a regulatory subcomplex and subunits epsilon and gamma comprise a catalytic subcomplex. Within the complex, the hexameric regulatory complex resides at the center, with the two heterodimeric catalytic subcomplexes bound on opposite sides.</text>
</comment>
<dbReference type="Proteomes" id="UP000017200">
    <property type="component" value="Unassembled WGS sequence"/>
</dbReference>
<evidence type="ECO:0000313" key="11">
    <source>
        <dbReference type="EMBL" id="KDE04939.1"/>
    </source>
</evidence>
<accession>U5HC05</accession>
<dbReference type="InterPro" id="IPR000649">
    <property type="entry name" value="IF-2B-related"/>
</dbReference>
<dbReference type="GO" id="GO:0006446">
    <property type="term" value="P:regulation of translational initiation"/>
    <property type="evidence" value="ECO:0007669"/>
    <property type="project" value="EnsemblFungi"/>
</dbReference>
<sequence>MSSPKPASPLATRPPKPTAASSSGAAAASPAGGAGGAGAKVDKAALKAAKAAKRAAAKGLAPGQPASPTLSDASSSKKSGGVSNNRGGNAQAKSEQQSSTGAASSSNRASTSNAATGGAKAGAKAGAGAGAGAGAASATTTAATTSSTTTTTTGTRVASASAIIADPLSPFLHLVLPSSSSSLSHSSKSSTANIHPSIIRLALQYAEFKIVGANARCIAMLEALKDIIASYTPPAQTSLTRHLPTTHLNPQINHLVRARPLSVSMGTAIRYLKYEISLIEMETDAEEAKAMLISKIDSFVRDRILLADKVIEQHACEKINDGDTILTYARSSVVEGVLLEAKRQGKDFTVVVVDSRPLNEGKNLLISLRAAQIPTTYVLLPSLSLVLPRVSLCLLGTHALLSNGAMFSRAGTAMVAMMLREKGVPVVCCCETYKFSERIMLDSIVGNEMATPQSLLEGIIPATPTTNLSPLSLLYDVARPEDVTVVITEAGLIPVQSVPVLLRDYKPLAGAGL</sequence>
<reference evidence="11 13" key="3">
    <citation type="journal article" date="2015" name="BMC Genomics">
        <title>Sex and parasites: genomic and transcriptomic analysis of Microbotryum lychnidis-dioicae, the biotrophic and plant-castrating anther smut fungus.</title>
        <authorList>
            <person name="Perlin M.H."/>
            <person name="Amselem J."/>
            <person name="Fontanillas E."/>
            <person name="Toh S.S."/>
            <person name="Chen Z."/>
            <person name="Goldberg J."/>
            <person name="Duplessis S."/>
            <person name="Henrissat B."/>
            <person name="Young S."/>
            <person name="Zeng Q."/>
            <person name="Aguileta G."/>
            <person name="Petit E."/>
            <person name="Badouin H."/>
            <person name="Andrews J."/>
            <person name="Razeeq D."/>
            <person name="Gabaldon T."/>
            <person name="Quesneville H."/>
            <person name="Giraud T."/>
            <person name="Hood M.E."/>
            <person name="Schultz D.J."/>
            <person name="Cuomo C.A."/>
        </authorList>
    </citation>
    <scope>NUCLEOTIDE SEQUENCE [LARGE SCALE GENOMIC DNA]</scope>
    <source>
        <strain evidence="11">P1A1 Lamole</strain>
        <strain evidence="13">p1A1 Lamole</strain>
    </source>
</reference>
<dbReference type="EMBL" id="AEIJ01000464">
    <property type="status" value="NOT_ANNOTATED_CDS"/>
    <property type="molecule type" value="Genomic_DNA"/>
</dbReference>
<evidence type="ECO:0000256" key="2">
    <source>
        <dbReference type="ARBA" id="ARBA00007251"/>
    </source>
</evidence>
<reference evidence="12" key="4">
    <citation type="submission" date="2015-06" db="UniProtKB">
        <authorList>
            <consortium name="EnsemblFungi"/>
        </authorList>
    </citation>
    <scope>IDENTIFICATION</scope>
</reference>
<name>U5HC05_USTV1</name>
<protein>
    <recommendedName>
        <fullName evidence="6">Translation initiation factor eIF2B subunit delta</fullName>
    </recommendedName>
    <alternativeName>
        <fullName evidence="7">eIF2B GDP-GTP exchange factor subunit delta</fullName>
    </alternativeName>
</protein>
<dbReference type="GO" id="GO:0003743">
    <property type="term" value="F:translation initiation factor activity"/>
    <property type="evidence" value="ECO:0007669"/>
    <property type="project" value="UniProtKB-KW"/>
</dbReference>
<dbReference type="PANTHER" id="PTHR10233:SF14">
    <property type="entry name" value="TRANSLATION INITIATION FACTOR EIF-2B SUBUNIT DELTA"/>
    <property type="match status" value="1"/>
</dbReference>
<dbReference type="EMBL" id="GL541696">
    <property type="protein sequence ID" value="KDE04939.1"/>
    <property type="molecule type" value="Genomic_DNA"/>
</dbReference>
<evidence type="ECO:0000256" key="9">
    <source>
        <dbReference type="RuleBase" id="RU003814"/>
    </source>
</evidence>
<dbReference type="EnsemblFungi" id="MVLG_04695T0">
    <property type="protein sequence ID" value="MVLG_04695T0"/>
    <property type="gene ID" value="MVLG_04695"/>
</dbReference>
<dbReference type="Gene3D" id="3.40.50.10470">
    <property type="entry name" value="Translation initiation factor eif-2b, domain 2"/>
    <property type="match status" value="1"/>
</dbReference>
<evidence type="ECO:0000256" key="8">
    <source>
        <dbReference type="ARBA" id="ARBA00046432"/>
    </source>
</evidence>
<dbReference type="SUPFAM" id="SSF100950">
    <property type="entry name" value="NagB/RpiA/CoA transferase-like"/>
    <property type="match status" value="1"/>
</dbReference>
<dbReference type="HOGENOM" id="CLU_016218_3_1_1"/>
<dbReference type="FunCoup" id="U5HC05">
    <property type="interactions" value="492"/>
</dbReference>
<evidence type="ECO:0000256" key="4">
    <source>
        <dbReference type="ARBA" id="ARBA00022540"/>
    </source>
</evidence>
<feature type="compositionally biased region" description="Low complexity" evidence="10">
    <location>
        <begin position="98"/>
        <end position="123"/>
    </location>
</feature>
<dbReference type="STRING" id="683840.U5HC05"/>
<evidence type="ECO:0000256" key="5">
    <source>
        <dbReference type="ARBA" id="ARBA00022917"/>
    </source>
</evidence>
<dbReference type="GO" id="GO:0005851">
    <property type="term" value="C:eukaryotic translation initiation factor 2B complex"/>
    <property type="evidence" value="ECO:0007669"/>
    <property type="project" value="EnsemblFungi"/>
</dbReference>
<comment type="subcellular location">
    <subcellularLocation>
        <location evidence="1">Cytoplasm</location>
        <location evidence="1">Cytosol</location>
    </subcellularLocation>
</comment>
<evidence type="ECO:0000256" key="1">
    <source>
        <dbReference type="ARBA" id="ARBA00004514"/>
    </source>
</evidence>
<evidence type="ECO:0000256" key="7">
    <source>
        <dbReference type="ARBA" id="ARBA00044356"/>
    </source>
</evidence>
<keyword evidence="13" id="KW-1185">Reference proteome</keyword>
<dbReference type="AlphaFoldDB" id="U5HC05"/>
<organism evidence="11">
    <name type="scientific">Microbotryum lychnidis-dioicae (strain p1A1 Lamole / MvSl-1064)</name>
    <name type="common">Anther smut fungus</name>
    <dbReference type="NCBI Taxonomy" id="683840"/>
    <lineage>
        <taxon>Eukaryota</taxon>
        <taxon>Fungi</taxon>
        <taxon>Dikarya</taxon>
        <taxon>Basidiomycota</taxon>
        <taxon>Pucciniomycotina</taxon>
        <taxon>Microbotryomycetes</taxon>
        <taxon>Microbotryales</taxon>
        <taxon>Microbotryaceae</taxon>
        <taxon>Microbotryum</taxon>
    </lineage>
</organism>
<evidence type="ECO:0000313" key="13">
    <source>
        <dbReference type="Proteomes" id="UP000017200"/>
    </source>
</evidence>
<comment type="similarity">
    <text evidence="2 9">Belongs to the eIF-2B alpha/beta/delta subunits family.</text>
</comment>
<reference evidence="11" key="2">
    <citation type="submission" date="2010-11" db="EMBL/GenBank/DDBJ databases">
        <authorList>
            <consortium name="The Broad Institute Genome Sequencing Platform"/>
            <person name="Earl A."/>
            <person name="Ward D."/>
            <person name="Feldgarden M."/>
            <person name="Gevers D."/>
            <person name="Butler R."/>
            <person name="Young S.K."/>
            <person name="Zeng Q."/>
            <person name="Gargeya S."/>
            <person name="Fitzgerald M."/>
            <person name="Haas B."/>
            <person name="Abouelleil A."/>
            <person name="Alvarado L."/>
            <person name="Arachchi H.M."/>
            <person name="Berlin A."/>
            <person name="Brown A."/>
            <person name="Chapman S.B."/>
            <person name="Chen Z."/>
            <person name="Dunbar C."/>
            <person name="Freedman E."/>
            <person name="Gearin G."/>
            <person name="Gellesch M."/>
            <person name="Goldberg J."/>
            <person name="Griggs A."/>
            <person name="Gujja S."/>
            <person name="Heilman E."/>
            <person name="Heiman D."/>
            <person name="Howarth C."/>
            <person name="Larson L."/>
            <person name="Lui A."/>
            <person name="MacDonald P.J.P."/>
            <person name="Mehta T."/>
            <person name="Montmayeur A."/>
            <person name="Murphy C."/>
            <person name="Neiman D."/>
            <person name="Pearson M."/>
            <person name="Priest M."/>
            <person name="Roberts A."/>
            <person name="Saif S."/>
            <person name="Shea T."/>
            <person name="Shenoy N."/>
            <person name="Sisk P."/>
            <person name="Stolte C."/>
            <person name="Sykes S."/>
            <person name="White J."/>
            <person name="Yandava C."/>
            <person name="Wortman J."/>
            <person name="Nusbaum C."/>
            <person name="Birren B."/>
        </authorList>
    </citation>
    <scope>NUCLEOTIDE SEQUENCE</scope>
    <source>
        <strain evidence="11">P1A1 Lamole</strain>
    </source>
</reference>